<dbReference type="AlphaFoldDB" id="A0A3R7NT19"/>
<comment type="caution">
    <text evidence="3">The sequence shown here is derived from an EMBL/GenBank/DDBJ whole genome shotgun (WGS) entry which is preliminary data.</text>
</comment>
<reference evidence="3 4" key="1">
    <citation type="journal article" date="2018" name="BMC Genomics">
        <title>Genomic comparison of Trypanosoma conorhini and Trypanosoma rangeli to Trypanosoma cruzi strains of high and low virulence.</title>
        <authorList>
            <person name="Bradwell K.R."/>
            <person name="Koparde V.N."/>
            <person name="Matveyev A.V."/>
            <person name="Serrano M.G."/>
            <person name="Alves J.M."/>
            <person name="Parikh H."/>
            <person name="Huang B."/>
            <person name="Lee V."/>
            <person name="Espinosa-Alvarez O."/>
            <person name="Ortiz P.A."/>
            <person name="Costa-Martins A.G."/>
            <person name="Teixeira M.M."/>
            <person name="Buck G.A."/>
        </authorList>
    </citation>
    <scope>NUCLEOTIDE SEQUENCE [LARGE SCALE GENOMIC DNA]</scope>
    <source>
        <strain evidence="3 4">025E</strain>
    </source>
</reference>
<feature type="compositionally biased region" description="Basic and acidic residues" evidence="2">
    <location>
        <begin position="433"/>
        <end position="455"/>
    </location>
</feature>
<evidence type="ECO:0008006" key="5">
    <source>
        <dbReference type="Google" id="ProtNLM"/>
    </source>
</evidence>
<feature type="region of interest" description="Disordered" evidence="2">
    <location>
        <begin position="433"/>
        <end position="479"/>
    </location>
</feature>
<dbReference type="EMBL" id="MKKU01000125">
    <property type="protein sequence ID" value="RNF23041.1"/>
    <property type="molecule type" value="Genomic_DNA"/>
</dbReference>
<dbReference type="RefSeq" id="XP_029230040.1">
    <property type="nucleotide sequence ID" value="XM_029369875.1"/>
</dbReference>
<evidence type="ECO:0000313" key="3">
    <source>
        <dbReference type="EMBL" id="RNF23041.1"/>
    </source>
</evidence>
<feature type="compositionally biased region" description="Basic and acidic residues" evidence="2">
    <location>
        <begin position="466"/>
        <end position="479"/>
    </location>
</feature>
<gene>
    <name evidence="3" type="ORF">Tco025E_02952</name>
</gene>
<sequence>MVVLRIIGDEWSWEDRIALAMPPQKMFMMCIPLLISKLGVEKWNGFVLYKTEGKPPKYCRATTPVDMASNPQRERLRDGAVLWVRVAVSPTQQERDRVFQKALEEWRGRNGLKGVSVDGSDVRRFTEELNSHLNTTDAAVVNAEECEERSAIEGEEHRLFFHMTMVAVEREKLRREEADQRRGLEDAYKSAAERHYRQHRLLVFCTRAVELAACEKKSRHLVQEGQWREFESLQGRFQKNISALAKPPPGQQNQARGEVQDQGQTLGAGVDAAALLSLLRAELQRLLGPLEQVYRETVELLEKQRKTTVRDNENFLACLRQYISSLLRVIRSEVRQSGSSLLSVPAETMGMEELTEALQQQQGLLKELTQQYRDVEAQTSSALEEPTWRVTLEVVHVAQLNMCRYLESLRDLVSAAQSSWRVVEQAEETEARERAELAQRAPEKRRHDEPKRADNFSESVEVASSARERMQDRGTSEEDRHLRVHPDVYNMLLLFVSQYVEFSSWSSSPGDEGGRGFLDDLLRNCGSLQVAVDELCWTCKVLPHPMRREFLHVVEAHAPHLAAVVDLMLHLYTGKEVELLLWIRPELKLRGGFAKYQTEDGSTYYHHTTLGLSQWLRPATHRTTQ</sequence>
<evidence type="ECO:0000256" key="1">
    <source>
        <dbReference type="SAM" id="Coils"/>
    </source>
</evidence>
<dbReference type="OrthoDB" id="248761at2759"/>
<accession>A0A3R7NT19</accession>
<proteinExistence type="predicted"/>
<evidence type="ECO:0000256" key="2">
    <source>
        <dbReference type="SAM" id="MobiDB-lite"/>
    </source>
</evidence>
<name>A0A3R7NT19_9TRYP</name>
<evidence type="ECO:0000313" key="4">
    <source>
        <dbReference type="Proteomes" id="UP000284403"/>
    </source>
</evidence>
<organism evidence="3 4">
    <name type="scientific">Trypanosoma conorhini</name>
    <dbReference type="NCBI Taxonomy" id="83891"/>
    <lineage>
        <taxon>Eukaryota</taxon>
        <taxon>Discoba</taxon>
        <taxon>Euglenozoa</taxon>
        <taxon>Kinetoplastea</taxon>
        <taxon>Metakinetoplastina</taxon>
        <taxon>Trypanosomatida</taxon>
        <taxon>Trypanosomatidae</taxon>
        <taxon>Trypanosoma</taxon>
    </lineage>
</organism>
<keyword evidence="4" id="KW-1185">Reference proteome</keyword>
<keyword evidence="1" id="KW-0175">Coiled coil</keyword>
<dbReference type="GeneID" id="40316563"/>
<protein>
    <recommendedName>
        <fullName evidence="5">WW domain-containing protein</fullName>
    </recommendedName>
</protein>
<feature type="coiled-coil region" evidence="1">
    <location>
        <begin position="351"/>
        <end position="385"/>
    </location>
</feature>
<dbReference type="Proteomes" id="UP000284403">
    <property type="component" value="Unassembled WGS sequence"/>
</dbReference>